<dbReference type="PROSITE" id="PS51396">
    <property type="entry name" value="PUL"/>
    <property type="match status" value="1"/>
</dbReference>
<name>A0A0W0G7R0_MONRR</name>
<dbReference type="GO" id="GO:0006862">
    <property type="term" value="P:nucleotide transport"/>
    <property type="evidence" value="ECO:0007669"/>
    <property type="project" value="InterPro"/>
</dbReference>
<dbReference type="GO" id="GO:0016020">
    <property type="term" value="C:membrane"/>
    <property type="evidence" value="ECO:0007669"/>
    <property type="project" value="UniProtKB-SubCell"/>
</dbReference>
<dbReference type="Pfam" id="PF00153">
    <property type="entry name" value="Mito_carr"/>
    <property type="match status" value="3"/>
</dbReference>
<dbReference type="EMBL" id="LATX01000895">
    <property type="protein sequence ID" value="KTB44590.1"/>
    <property type="molecule type" value="Genomic_DNA"/>
</dbReference>
<feature type="repeat" description="Solcar" evidence="11">
    <location>
        <begin position="1167"/>
        <end position="1253"/>
    </location>
</feature>
<dbReference type="PROSITE" id="PS51352">
    <property type="entry name" value="THIOREDOXIN_2"/>
    <property type="match status" value="1"/>
</dbReference>
<dbReference type="InterPro" id="IPR023395">
    <property type="entry name" value="MCP_dom_sf"/>
</dbReference>
<dbReference type="eggNOG" id="KOG0324">
    <property type="taxonomic scope" value="Eukaryota"/>
</dbReference>
<evidence type="ECO:0000256" key="12">
    <source>
        <dbReference type="SAM" id="MobiDB-lite"/>
    </source>
</evidence>
<evidence type="ECO:0000256" key="6">
    <source>
        <dbReference type="ARBA" id="ARBA00022692"/>
    </source>
</evidence>
<dbReference type="Pfam" id="PF05903">
    <property type="entry name" value="Peptidase_C97"/>
    <property type="match status" value="1"/>
</dbReference>
<feature type="domain" description="PPPDE" evidence="15">
    <location>
        <begin position="3"/>
        <end position="143"/>
    </location>
</feature>
<evidence type="ECO:0000256" key="10">
    <source>
        <dbReference type="ARBA" id="ARBA00023136"/>
    </source>
</evidence>
<evidence type="ECO:0000259" key="14">
    <source>
        <dbReference type="PROSITE" id="PS51396"/>
    </source>
</evidence>
<dbReference type="Proteomes" id="UP000054988">
    <property type="component" value="Unassembled WGS sequence"/>
</dbReference>
<dbReference type="Gene3D" id="3.90.1720.30">
    <property type="entry name" value="PPPDE domains"/>
    <property type="match status" value="1"/>
</dbReference>
<comment type="caution">
    <text evidence="16">The sequence shown here is derived from an EMBL/GenBank/DDBJ whole genome shotgun (WGS) entry which is preliminary data.</text>
</comment>
<dbReference type="PANTHER" id="PTHR45683">
    <property type="entry name" value="MITOCHONDRIAL NICOTINAMIDE ADENINE DINUCLEOTIDE TRANSPORTER 1-RELATED-RELATED"/>
    <property type="match status" value="1"/>
</dbReference>
<feature type="region of interest" description="Disordered" evidence="12">
    <location>
        <begin position="1018"/>
        <end position="1047"/>
    </location>
</feature>
<dbReference type="CDD" id="cd02947">
    <property type="entry name" value="TRX_family"/>
    <property type="match status" value="1"/>
</dbReference>
<dbReference type="Pfam" id="PF08324">
    <property type="entry name" value="PUL"/>
    <property type="match status" value="1"/>
</dbReference>
<keyword evidence="10 11" id="KW-0472">Membrane</keyword>
<evidence type="ECO:0008006" key="18">
    <source>
        <dbReference type="Google" id="ProtNLM"/>
    </source>
</evidence>
<comment type="similarity">
    <text evidence="2">Belongs to the mitochondrial carrier (TC 2.A.29) family.</text>
</comment>
<dbReference type="PROSITE" id="PS50920">
    <property type="entry name" value="SOLCAR"/>
    <property type="match status" value="3"/>
</dbReference>
<dbReference type="SUPFAM" id="SSF103506">
    <property type="entry name" value="Mitochondrial carrier"/>
    <property type="match status" value="1"/>
</dbReference>
<dbReference type="SMART" id="SM01179">
    <property type="entry name" value="DUF862"/>
    <property type="match status" value="1"/>
</dbReference>
<dbReference type="InterPro" id="IPR042266">
    <property type="entry name" value="PPPDE_sf"/>
</dbReference>
<evidence type="ECO:0000313" key="17">
    <source>
        <dbReference type="Proteomes" id="UP000054988"/>
    </source>
</evidence>
<proteinExistence type="inferred from homology"/>
<feature type="repeat" description="Solcar" evidence="11">
    <location>
        <begin position="1263"/>
        <end position="1361"/>
    </location>
</feature>
<protein>
    <recommendedName>
        <fullName evidence="18">DUF862-domain-containing protein</fullName>
    </recommendedName>
</protein>
<dbReference type="Gene3D" id="1.25.10.10">
    <property type="entry name" value="Leucine-rich Repeat Variant"/>
    <property type="match status" value="1"/>
</dbReference>
<keyword evidence="6 11" id="KW-0812">Transmembrane</keyword>
<keyword evidence="4" id="KW-0813">Transport</keyword>
<evidence type="ECO:0000256" key="3">
    <source>
        <dbReference type="ARBA" id="ARBA00008140"/>
    </source>
</evidence>
<feature type="domain" description="Thioredoxin" evidence="13">
    <location>
        <begin position="173"/>
        <end position="322"/>
    </location>
</feature>
<evidence type="ECO:0000256" key="1">
    <source>
        <dbReference type="ARBA" id="ARBA00004141"/>
    </source>
</evidence>
<evidence type="ECO:0000256" key="9">
    <source>
        <dbReference type="ARBA" id="ARBA00022989"/>
    </source>
</evidence>
<reference evidence="16 17" key="1">
    <citation type="submission" date="2015-12" db="EMBL/GenBank/DDBJ databases">
        <title>Draft genome sequence of Moniliophthora roreri, the causal agent of frosty pod rot of cacao.</title>
        <authorList>
            <person name="Aime M.C."/>
            <person name="Diaz-Valderrama J.R."/>
            <person name="Kijpornyongpan T."/>
            <person name="Phillips-Mora W."/>
        </authorList>
    </citation>
    <scope>NUCLEOTIDE SEQUENCE [LARGE SCALE GENOMIC DNA]</scope>
    <source>
        <strain evidence="16 17">MCA 2952</strain>
    </source>
</reference>
<evidence type="ECO:0000259" key="15">
    <source>
        <dbReference type="PROSITE" id="PS51858"/>
    </source>
</evidence>
<accession>A0A0W0G7R0</accession>
<evidence type="ECO:0000256" key="11">
    <source>
        <dbReference type="PROSITE-ProRule" id="PRU00282"/>
    </source>
</evidence>
<evidence type="ECO:0000259" key="13">
    <source>
        <dbReference type="PROSITE" id="PS51352"/>
    </source>
</evidence>
<dbReference type="InterPro" id="IPR011989">
    <property type="entry name" value="ARM-like"/>
</dbReference>
<dbReference type="InterPro" id="IPR008580">
    <property type="entry name" value="PPPDE_dom"/>
</dbReference>
<dbReference type="eggNOG" id="KOG0908">
    <property type="taxonomic scope" value="Eukaryota"/>
</dbReference>
<feature type="compositionally biased region" description="Basic and acidic residues" evidence="12">
    <location>
        <begin position="1018"/>
        <end position="1042"/>
    </location>
</feature>
<dbReference type="SUPFAM" id="SSF52833">
    <property type="entry name" value="Thioredoxin-like"/>
    <property type="match status" value="1"/>
</dbReference>
<dbReference type="Gene3D" id="3.40.30.10">
    <property type="entry name" value="Glutaredoxin"/>
    <property type="match status" value="1"/>
</dbReference>
<dbReference type="PROSITE" id="PS51858">
    <property type="entry name" value="PPPDE"/>
    <property type="match status" value="1"/>
</dbReference>
<evidence type="ECO:0000256" key="7">
    <source>
        <dbReference type="ARBA" id="ARBA00022737"/>
    </source>
</evidence>
<comment type="subcellular location">
    <subcellularLocation>
        <location evidence="1">Membrane</location>
        <topology evidence="1">Multi-pass membrane protein</topology>
    </subcellularLocation>
</comment>
<keyword evidence="8" id="KW-0378">Hydrolase</keyword>
<dbReference type="InterPro" id="IPR013766">
    <property type="entry name" value="Thioredoxin_domain"/>
</dbReference>
<keyword evidence="9" id="KW-1133">Transmembrane helix</keyword>
<evidence type="ECO:0000256" key="4">
    <source>
        <dbReference type="ARBA" id="ARBA00022448"/>
    </source>
</evidence>
<dbReference type="InterPro" id="IPR018108">
    <property type="entry name" value="MCP_transmembrane"/>
</dbReference>
<feature type="domain" description="PUL" evidence="14">
    <location>
        <begin position="339"/>
        <end position="648"/>
    </location>
</feature>
<organism evidence="16 17">
    <name type="scientific">Moniliophthora roreri</name>
    <name type="common">Frosty pod rot fungus</name>
    <name type="synonym">Monilia roreri</name>
    <dbReference type="NCBI Taxonomy" id="221103"/>
    <lineage>
        <taxon>Eukaryota</taxon>
        <taxon>Fungi</taxon>
        <taxon>Dikarya</taxon>
        <taxon>Basidiomycota</taxon>
        <taxon>Agaricomycotina</taxon>
        <taxon>Agaricomycetes</taxon>
        <taxon>Agaricomycetidae</taxon>
        <taxon>Agaricales</taxon>
        <taxon>Marasmiineae</taxon>
        <taxon>Marasmiaceae</taxon>
        <taxon>Moniliophthora</taxon>
    </lineage>
</organism>
<dbReference type="GO" id="GO:0008233">
    <property type="term" value="F:peptidase activity"/>
    <property type="evidence" value="ECO:0007669"/>
    <property type="project" value="UniProtKB-KW"/>
</dbReference>
<dbReference type="InterPro" id="IPR013535">
    <property type="entry name" value="PUL_dom"/>
</dbReference>
<evidence type="ECO:0000256" key="8">
    <source>
        <dbReference type="ARBA" id="ARBA00022801"/>
    </source>
</evidence>
<evidence type="ECO:0000313" key="16">
    <source>
        <dbReference type="EMBL" id="KTB44590.1"/>
    </source>
</evidence>
<sequence length="1367" mass="150681">MAQPVKLYVYDLSNGIARQMSLQLTGRQIDGIWHTSIVVYGKEYFYGQGINITAPGRSHHGSPLNIVDLGATDIDKETFNEYLEELREQYTAEKYHLLDFNCNSFTNDVAGFLTGGSIPDYIKDLPTDFLSTPFGAALRPTIDAMYRRPTPGTTPTQVPTPTPTAAPAMPNPELVGSILQAVAAQAQQGTRTPSAPIVSNQSTDSLTSPLHPCNNSASFQSLIRSHKAVVAYFSNVVTCPPCRVIAPVFEDLARQKGIKTGGGAGAAFTKIDLATPSGQALGAEWGVRVMPTFMFFLDGKKISEMKGADATELRTQIDLLLFQAYPPHQHTSLSLPAMQALSLKPILFTQAPALDAVSNKLNSFVDSATWPSDTSMSAEQVKRVMSTSVLPYLKSRFTPPEALKNKLPSANATLLSSWNQATATLSSILPPESLFPLVDMWRLALLDPAVGTWCAANPSTSPIITLLKVPLTKSTIQQCPRPYMLTLLRLLSNAFSSPVLSPRLLIDNLRTDVTAVLVPSLLHSDPSVRTAAASLAFNSSAFLQNLRVEAVRNGGGGGAKSDIENEDWEVEIVSAVIEAIDREKESEDVVHRLMASLGCLLRLSPFYETQLNPLLEVLQARQILQSKLAAGGCGEKGVQKPEDSLFSIYSLPGRNHLCESYSVLFWALGCDKWFNFFSFSSDSSTTTSSLSGLQGMDIDLRLCQLVRDTLNLAEHRKGIFPFSDLPVELQRETVLPIARESWSAYKSLSLTCHRTRQLACAEEIVPFRPIVLTHGYQLVSFYEFISSPDHKGLAQLVRSLWIITDASKNVSGPFGNQILQLCTNIVSLGCKNEHIPPTSVKYLTLLEGSRTWMPHFEKLADSLVGLHLIAGSGGHRHEFIMHSRIHFHHTSVSMPALQEASFSVGKDSRYFIDSHHLSVVADKAPKLRKVTMLTRSGRSGPVDDGQIERMRIQANWVFEHRTQSHVSQTSPLLPQTQSAPVIDQREARHFAVIVNGPLCFPTVFPELTVTERIAVETKNETDHERRKSHRHDPAHLRGEDMQSGKPKWTTNSMIAGAGGGLVASVATCPLDVVKTKLQAQRFIQGQLGYQGIMATVKSIVKHDGFKGFYRGLGPTILGYLPTWAIYFAVYDGIKTAFGELPLGVEKSQEAIYPAAQVKGYQPVMREHPWSLHILSAMTAGATSTLCTNPLWVVKTRFMTQTRDEVRYRHTLDALLTIYRTEGISAFYRGLLPSLLGIAHVAVQFPLYEQLKRWAQGDSEEALPNHAILGCSAVAKMVASITTYPHEVVRTRLQTQRRPLAAELSSDGMIRQSERRGVIYTTTKLIRKEGWTSLYKGLSVNLLRTVPNSAVTMLTYELLMRHLSSRTP</sequence>
<dbReference type="FunFam" id="1.50.40.10:FF:000075">
    <property type="entry name" value="Nicotinamide adenine dinucleotide transporter 2, mitochondrial"/>
    <property type="match status" value="1"/>
</dbReference>
<dbReference type="InterPro" id="IPR044712">
    <property type="entry name" value="SLC25A32-like"/>
</dbReference>
<dbReference type="Gene3D" id="1.50.40.10">
    <property type="entry name" value="Mitochondrial carrier domain"/>
    <property type="match status" value="2"/>
</dbReference>
<evidence type="ECO:0000256" key="5">
    <source>
        <dbReference type="ARBA" id="ARBA00022670"/>
    </source>
</evidence>
<keyword evidence="7" id="KW-0677">Repeat</keyword>
<comment type="similarity">
    <text evidence="3">Belongs to the DeSI family.</text>
</comment>
<dbReference type="GO" id="GO:0055085">
    <property type="term" value="P:transmembrane transport"/>
    <property type="evidence" value="ECO:0007669"/>
    <property type="project" value="InterPro"/>
</dbReference>
<evidence type="ECO:0000256" key="2">
    <source>
        <dbReference type="ARBA" id="ARBA00006375"/>
    </source>
</evidence>
<dbReference type="InterPro" id="IPR036249">
    <property type="entry name" value="Thioredoxin-like_sf"/>
</dbReference>
<feature type="repeat" description="Solcar" evidence="11">
    <location>
        <begin position="1047"/>
        <end position="1136"/>
    </location>
</feature>
<dbReference type="Pfam" id="PF00085">
    <property type="entry name" value="Thioredoxin"/>
    <property type="match status" value="1"/>
</dbReference>
<gene>
    <name evidence="16" type="ORF">WG66_2847</name>
</gene>
<keyword evidence="5" id="KW-0645">Protease</keyword>
<dbReference type="GO" id="GO:0006508">
    <property type="term" value="P:proteolysis"/>
    <property type="evidence" value="ECO:0007669"/>
    <property type="project" value="UniProtKB-KW"/>
</dbReference>